<evidence type="ECO:0000313" key="3">
    <source>
        <dbReference type="Proteomes" id="UP000629468"/>
    </source>
</evidence>
<reference evidence="2 3" key="1">
    <citation type="journal article" name="Sci. Rep.">
        <title>Telomere-to-telomere assembled and centromere annotated genomes of the two main subspecies of the button mushroom Agaricus bisporus reveal especially polymorphic chromosome ends.</title>
        <authorList>
            <person name="Sonnenberg A.S.M."/>
            <person name="Sedaghat-Telgerd N."/>
            <person name="Lavrijssen B."/>
            <person name="Ohm R.A."/>
            <person name="Hendrickx P.M."/>
            <person name="Scholtmeijer K."/>
            <person name="Baars J.J.P."/>
            <person name="van Peer A."/>
        </authorList>
    </citation>
    <scope>NUCLEOTIDE SEQUENCE [LARGE SCALE GENOMIC DNA]</scope>
    <source>
        <strain evidence="2 3">H119_p4</strain>
    </source>
</reference>
<evidence type="ECO:0000256" key="1">
    <source>
        <dbReference type="SAM" id="MobiDB-lite"/>
    </source>
</evidence>
<gene>
    <name evidence="2" type="ORF">Agabi119p4_11722</name>
</gene>
<protein>
    <submittedName>
        <fullName evidence="2">Uncharacterized protein</fullName>
    </submittedName>
</protein>
<dbReference type="Proteomes" id="UP000629468">
    <property type="component" value="Unassembled WGS sequence"/>
</dbReference>
<feature type="region of interest" description="Disordered" evidence="1">
    <location>
        <begin position="1"/>
        <end position="77"/>
    </location>
</feature>
<comment type="caution">
    <text evidence="2">The sequence shown here is derived from an EMBL/GenBank/DDBJ whole genome shotgun (WGS) entry which is preliminary data.</text>
</comment>
<feature type="region of interest" description="Disordered" evidence="1">
    <location>
        <begin position="92"/>
        <end position="128"/>
    </location>
</feature>
<accession>A0A8H7C047</accession>
<evidence type="ECO:0000313" key="2">
    <source>
        <dbReference type="EMBL" id="KAF7760027.1"/>
    </source>
</evidence>
<name>A0A8H7C047_AGABI</name>
<sequence>MANLPNPNFDSKPPTRVIHRPSEPLPASVGYSEPGSTDYAVQDRPGEGTLQQERPLGVQPATQGGVAIGGRQNEDLPMGKATAADKMIGKTQKVAGKMGKNPELHEKGELREAGGKAATTGQARAPHD</sequence>
<organism evidence="2 3">
    <name type="scientific">Agaricus bisporus var. burnettii</name>
    <dbReference type="NCBI Taxonomy" id="192524"/>
    <lineage>
        <taxon>Eukaryota</taxon>
        <taxon>Fungi</taxon>
        <taxon>Dikarya</taxon>
        <taxon>Basidiomycota</taxon>
        <taxon>Agaricomycotina</taxon>
        <taxon>Agaricomycetes</taxon>
        <taxon>Agaricomycetidae</taxon>
        <taxon>Agaricales</taxon>
        <taxon>Agaricineae</taxon>
        <taxon>Agaricaceae</taxon>
        <taxon>Agaricus</taxon>
    </lineage>
</organism>
<proteinExistence type="predicted"/>
<dbReference type="EMBL" id="JABXXO010000016">
    <property type="protein sequence ID" value="KAF7760027.1"/>
    <property type="molecule type" value="Genomic_DNA"/>
</dbReference>
<feature type="compositionally biased region" description="Basic and acidic residues" evidence="1">
    <location>
        <begin position="100"/>
        <end position="114"/>
    </location>
</feature>
<dbReference type="AlphaFoldDB" id="A0A8H7C047"/>